<dbReference type="PANTHER" id="PTHR45623">
    <property type="entry name" value="CHROMODOMAIN-HELICASE-DNA-BINDING PROTEIN 3-RELATED-RELATED"/>
    <property type="match status" value="1"/>
</dbReference>
<dbReference type="CDD" id="cd18793">
    <property type="entry name" value="SF2_C_SNF"/>
    <property type="match status" value="1"/>
</dbReference>
<dbReference type="Gene3D" id="3.40.50.300">
    <property type="entry name" value="P-loop containing nucleotide triphosphate hydrolases"/>
    <property type="match status" value="1"/>
</dbReference>
<evidence type="ECO:0000259" key="7">
    <source>
        <dbReference type="PROSITE" id="PS51192"/>
    </source>
</evidence>
<evidence type="ECO:0000256" key="4">
    <source>
        <dbReference type="ARBA" id="ARBA00022840"/>
    </source>
</evidence>
<dbReference type="VEuPathDB" id="TrichDB:TRFO_29395"/>
<dbReference type="GO" id="GO:0005524">
    <property type="term" value="F:ATP binding"/>
    <property type="evidence" value="ECO:0007669"/>
    <property type="project" value="UniProtKB-KW"/>
</dbReference>
<keyword evidence="4" id="KW-0067">ATP-binding</keyword>
<dbReference type="PANTHER" id="PTHR45623:SF11">
    <property type="entry name" value="KISMET, ISOFORM C"/>
    <property type="match status" value="1"/>
</dbReference>
<dbReference type="InterPro" id="IPR016197">
    <property type="entry name" value="Chromo-like_dom_sf"/>
</dbReference>
<dbReference type="Pfam" id="PF00385">
    <property type="entry name" value="Chromo"/>
    <property type="match status" value="1"/>
</dbReference>
<dbReference type="SUPFAM" id="SSF52540">
    <property type="entry name" value="P-loop containing nucleoside triphosphate hydrolases"/>
    <property type="match status" value="2"/>
</dbReference>
<gene>
    <name evidence="9" type="ORF">TRFO_29395</name>
</gene>
<protein>
    <submittedName>
        <fullName evidence="9">Type III restriction enzyme, res subunit family protein</fullName>
    </submittedName>
</protein>
<dbReference type="InterPro" id="IPR049730">
    <property type="entry name" value="SNF2/RAD54-like_C"/>
</dbReference>
<accession>A0A1J4JW79</accession>
<dbReference type="Pfam" id="PF00176">
    <property type="entry name" value="SNF2-rel_dom"/>
    <property type="match status" value="1"/>
</dbReference>
<dbReference type="Pfam" id="PF00271">
    <property type="entry name" value="Helicase_C"/>
    <property type="match status" value="1"/>
</dbReference>
<evidence type="ECO:0000313" key="10">
    <source>
        <dbReference type="Proteomes" id="UP000179807"/>
    </source>
</evidence>
<dbReference type="RefSeq" id="XP_068356395.1">
    <property type="nucleotide sequence ID" value="XM_068506764.1"/>
</dbReference>
<dbReference type="GO" id="GO:0042393">
    <property type="term" value="F:histone binding"/>
    <property type="evidence" value="ECO:0007669"/>
    <property type="project" value="TreeGrafter"/>
</dbReference>
<evidence type="ECO:0000256" key="2">
    <source>
        <dbReference type="ARBA" id="ARBA00022741"/>
    </source>
</evidence>
<keyword evidence="3" id="KW-0378">Hydrolase</keyword>
<dbReference type="InterPro" id="IPR038718">
    <property type="entry name" value="SNF2-like_sf"/>
</dbReference>
<evidence type="ECO:0000313" key="9">
    <source>
        <dbReference type="EMBL" id="OHT03259.1"/>
    </source>
</evidence>
<dbReference type="GeneID" id="94841468"/>
<comment type="subcellular location">
    <subcellularLocation>
        <location evidence="1">Nucleus</location>
    </subcellularLocation>
</comment>
<dbReference type="Gene3D" id="1.10.10.60">
    <property type="entry name" value="Homeodomain-like"/>
    <property type="match status" value="1"/>
</dbReference>
<name>A0A1J4JW79_9EUKA</name>
<dbReference type="InterPro" id="IPR002464">
    <property type="entry name" value="DNA/RNA_helicase_DEAH_CS"/>
</dbReference>
<dbReference type="InterPro" id="IPR000330">
    <property type="entry name" value="SNF2_N"/>
</dbReference>
<feature type="compositionally biased region" description="Acidic residues" evidence="6">
    <location>
        <begin position="922"/>
        <end position="934"/>
    </location>
</feature>
<dbReference type="GO" id="GO:0003682">
    <property type="term" value="F:chromatin binding"/>
    <property type="evidence" value="ECO:0007669"/>
    <property type="project" value="TreeGrafter"/>
</dbReference>
<comment type="caution">
    <text evidence="9">The sequence shown here is derived from an EMBL/GenBank/DDBJ whole genome shotgun (WGS) entry which is preliminary data.</text>
</comment>
<proteinExistence type="predicted"/>
<dbReference type="InterPro" id="IPR023780">
    <property type="entry name" value="Chromo_domain"/>
</dbReference>
<feature type="region of interest" description="Disordered" evidence="6">
    <location>
        <begin position="915"/>
        <end position="934"/>
    </location>
</feature>
<dbReference type="GO" id="GO:0140658">
    <property type="term" value="F:ATP-dependent chromatin remodeler activity"/>
    <property type="evidence" value="ECO:0007669"/>
    <property type="project" value="TreeGrafter"/>
</dbReference>
<reference evidence="9" key="1">
    <citation type="submission" date="2016-10" db="EMBL/GenBank/DDBJ databases">
        <authorList>
            <person name="Benchimol M."/>
            <person name="Almeida L.G."/>
            <person name="Vasconcelos A.T."/>
            <person name="Perreira-Neves A."/>
            <person name="Rosa I.A."/>
            <person name="Tasca T."/>
            <person name="Bogo M.R."/>
            <person name="de Souza W."/>
        </authorList>
    </citation>
    <scope>NUCLEOTIDE SEQUENCE [LARGE SCALE GENOMIC DNA]</scope>
    <source>
        <strain evidence="9">K</strain>
    </source>
</reference>
<feature type="compositionally biased region" description="Acidic residues" evidence="6">
    <location>
        <begin position="57"/>
        <end position="76"/>
    </location>
</feature>
<organism evidence="9 10">
    <name type="scientific">Tritrichomonas foetus</name>
    <dbReference type="NCBI Taxonomy" id="1144522"/>
    <lineage>
        <taxon>Eukaryota</taxon>
        <taxon>Metamonada</taxon>
        <taxon>Parabasalia</taxon>
        <taxon>Tritrichomonadida</taxon>
        <taxon>Tritrichomonadidae</taxon>
        <taxon>Tritrichomonas</taxon>
    </lineage>
</organism>
<dbReference type="OrthoDB" id="5857104at2759"/>
<feature type="compositionally biased region" description="Acidic residues" evidence="6">
    <location>
        <begin position="1514"/>
        <end position="1533"/>
    </location>
</feature>
<keyword evidence="2" id="KW-0547">Nucleotide-binding</keyword>
<dbReference type="SMART" id="SM00490">
    <property type="entry name" value="HELICc"/>
    <property type="match status" value="1"/>
</dbReference>
<evidence type="ECO:0000259" key="8">
    <source>
        <dbReference type="PROSITE" id="PS51194"/>
    </source>
</evidence>
<feature type="compositionally biased region" description="Basic residues" evidence="6">
    <location>
        <begin position="83"/>
        <end position="93"/>
    </location>
</feature>
<dbReference type="EMBL" id="MLAK01000834">
    <property type="protein sequence ID" value="OHT03259.1"/>
    <property type="molecule type" value="Genomic_DNA"/>
</dbReference>
<dbReference type="SUPFAM" id="SSF54160">
    <property type="entry name" value="Chromo domain-like"/>
    <property type="match status" value="1"/>
</dbReference>
<dbReference type="SMART" id="SM00487">
    <property type="entry name" value="DEXDc"/>
    <property type="match status" value="1"/>
</dbReference>
<dbReference type="GO" id="GO:0005634">
    <property type="term" value="C:nucleus"/>
    <property type="evidence" value="ECO:0007669"/>
    <property type="project" value="UniProtKB-SubCell"/>
</dbReference>
<dbReference type="PROSITE" id="PS51192">
    <property type="entry name" value="HELICASE_ATP_BIND_1"/>
    <property type="match status" value="1"/>
</dbReference>
<feature type="compositionally biased region" description="Low complexity" evidence="6">
    <location>
        <begin position="94"/>
        <end position="103"/>
    </location>
</feature>
<dbReference type="InterPro" id="IPR027417">
    <property type="entry name" value="P-loop_NTPase"/>
</dbReference>
<keyword evidence="10" id="KW-1185">Reference proteome</keyword>
<feature type="region of interest" description="Disordered" evidence="6">
    <location>
        <begin position="45"/>
        <end position="130"/>
    </location>
</feature>
<evidence type="ECO:0000256" key="6">
    <source>
        <dbReference type="SAM" id="MobiDB-lite"/>
    </source>
</evidence>
<dbReference type="GO" id="GO:0016887">
    <property type="term" value="F:ATP hydrolysis activity"/>
    <property type="evidence" value="ECO:0007669"/>
    <property type="project" value="TreeGrafter"/>
</dbReference>
<evidence type="ECO:0000256" key="1">
    <source>
        <dbReference type="ARBA" id="ARBA00004123"/>
    </source>
</evidence>
<feature type="domain" description="Helicase C-terminal" evidence="8">
    <location>
        <begin position="661"/>
        <end position="817"/>
    </location>
</feature>
<dbReference type="Proteomes" id="UP000179807">
    <property type="component" value="Unassembled WGS sequence"/>
</dbReference>
<feature type="region of interest" description="Disordered" evidence="6">
    <location>
        <begin position="1484"/>
        <end position="1533"/>
    </location>
</feature>
<dbReference type="Gene3D" id="2.40.50.40">
    <property type="match status" value="1"/>
</dbReference>
<dbReference type="GO" id="GO:0000785">
    <property type="term" value="C:chromatin"/>
    <property type="evidence" value="ECO:0007669"/>
    <property type="project" value="TreeGrafter"/>
</dbReference>
<keyword evidence="5" id="KW-0539">Nucleus</keyword>
<feature type="domain" description="Helicase ATP-binding" evidence="7">
    <location>
        <begin position="361"/>
        <end position="532"/>
    </location>
</feature>
<dbReference type="InterPro" id="IPR001650">
    <property type="entry name" value="Helicase_C-like"/>
</dbReference>
<feature type="compositionally biased region" description="Basic residues" evidence="6">
    <location>
        <begin position="1500"/>
        <end position="1509"/>
    </location>
</feature>
<evidence type="ECO:0000256" key="5">
    <source>
        <dbReference type="ARBA" id="ARBA00023242"/>
    </source>
</evidence>
<dbReference type="InterPro" id="IPR014001">
    <property type="entry name" value="Helicase_ATP-bd"/>
</dbReference>
<evidence type="ECO:0000256" key="3">
    <source>
        <dbReference type="ARBA" id="ARBA00022801"/>
    </source>
</evidence>
<dbReference type="GO" id="GO:0003677">
    <property type="term" value="F:DNA binding"/>
    <property type="evidence" value="ECO:0007669"/>
    <property type="project" value="TreeGrafter"/>
</dbReference>
<dbReference type="PROSITE" id="PS00690">
    <property type="entry name" value="DEAH_ATP_HELICASE"/>
    <property type="match status" value="1"/>
</dbReference>
<dbReference type="PROSITE" id="PS51194">
    <property type="entry name" value="HELICASE_CTER"/>
    <property type="match status" value="1"/>
</dbReference>
<dbReference type="Gene3D" id="3.40.50.10810">
    <property type="entry name" value="Tandem AAA-ATPase domain"/>
    <property type="match status" value="1"/>
</dbReference>
<sequence>MNDNIFGKSFFCEFLATRLKSHMSGEMSSAAMTTRNCRRNNRIGAYDDFDSSGPSAEDNDSDFAADNRDDDDDVFIEENYRKSISRNRKKKSKQNTSSTASKNSTDRPTTGLYNPKKKYSRSTDSDSDDISFPIRSISCNSIALRREKRVKNVAKYSDDIPYYEDSTEDGGSSSLLPDGIDAPPLVPIEKIIGIKNSVDPPVFFVRLVRSSNAEAEFMTREDLEQHPGGHSHLSNWDSQVQEFGLKQLQSIPFLSVPAAPHEKNQEPRIIDHIVAFDREKQLYLVKWQDESYDDATWEATVVDDHALRVFKRRESYQAPKIQQMPCSFKEYGVGENCIPLPKYKNDNTLRQYQVEALNWLLFAYQTHKNTILADEMGLGKTVMCISLLNDIVKNYGMPGPFLVVAPLGTLPNWKREFENWTDINCVMFHGSKQERQIIKKYEVFYDPPHENTTKCQVILTNIETVNKELELIQSIKWHFVIIDEAHRLKNMHSKIYRYMYSLQMDHILLMTGTPIQNNIDEIFALLHFIAPNQFPSLEEFKSKHHNIESAEDVKSLKAALKPYMLRRKKRDVEASIAGKEETIVEVELTRIQKFYYRLLIDRKSEELTKKYQKISELQNLAMQLRKVCNHPFLLPEVEKEIVKDGQNPLNVMIESSGKLVFVDKLLAKLAPTGEKVLIFSQMVKVLDILEDFLTYRHYKFERLDGQVHGALRQASIDRFNDKESNVFVFLLCTKAGGVGLNLTAASTVIIYDSDWNPQNDIQAQARCHRIGQTHDVQVYRLVTRGTYENEMFERASMKLGLDQAILDSKTDNPNNMNAKEIEQLIKKGAYYIFNEDETETDKFIAEDIDLILQHRTKKFSQPALDTDSSFSKASFIIDKDGDQLDLNDEHFWERVLPETKKHNRQVSNDLLRPRRTRSSMDFSEETDDDGEDEYGSTWSLSKLDKLFNQMISVGFGRWELIRSRIKANISMDMVIDGCTVLLSIITQELEHPQELLHFLFESGNINLTARQRRISTLDAFTNRKLREKIARHADQNARRLMQLKAIQNWIEGGCKPLRFDPHASPKNWTPQHDINLLNSVWKHGFGEWPVILGDTEIWGENPPVKMVSTYSRRLATLNDSLIDGQAFEILNTPAGEMKHIDSNNLKAIVHAISDIGNIPERVGELVDIDRCSTLVPIVITCARIVSSLDPKFSQATIRTYIAQYCQHTENIAPLLSYQTAKRLCDNTNWLQRLRDSLEASPISAETLENVTPPSTSHPAWWKSSVHDLFLLNHLNDYGFHEISSLVLDNDNFYSHLNETEIEYINTIAERKRKHGFIRQAKGVLGFLFQEDALISWIEELMQQIGGWSTPPYIDIPEKFRNGVILPAAYGSESIESLGDGETLILDGILYKIGFRARVLHKNIGYRCSILDKNLFEIWKSDRAKWTGENPYDVWTQVDKQFATNALVAFGLDCPFVQYEYIREIDEELPDGYIPPRINFYQTESPVSRKKKIGKQGNQQQKKRQYTKRKKTDDSETDSDPDNEDDDDFEYSDQ</sequence>